<feature type="region of interest" description="Disordered" evidence="1">
    <location>
        <begin position="1"/>
        <end position="78"/>
    </location>
</feature>
<proteinExistence type="predicted"/>
<dbReference type="EMBL" id="BQNB010016907">
    <property type="protein sequence ID" value="GJT57158.1"/>
    <property type="molecule type" value="Genomic_DNA"/>
</dbReference>
<accession>A0ABQ5F258</accession>
<organism evidence="2 3">
    <name type="scientific">Tanacetum coccineum</name>
    <dbReference type="NCBI Taxonomy" id="301880"/>
    <lineage>
        <taxon>Eukaryota</taxon>
        <taxon>Viridiplantae</taxon>
        <taxon>Streptophyta</taxon>
        <taxon>Embryophyta</taxon>
        <taxon>Tracheophyta</taxon>
        <taxon>Spermatophyta</taxon>
        <taxon>Magnoliopsida</taxon>
        <taxon>eudicotyledons</taxon>
        <taxon>Gunneridae</taxon>
        <taxon>Pentapetalae</taxon>
        <taxon>asterids</taxon>
        <taxon>campanulids</taxon>
        <taxon>Asterales</taxon>
        <taxon>Asteraceae</taxon>
        <taxon>Asteroideae</taxon>
        <taxon>Anthemideae</taxon>
        <taxon>Anthemidinae</taxon>
        <taxon>Tanacetum</taxon>
    </lineage>
</organism>
<protein>
    <submittedName>
        <fullName evidence="2">Uncharacterized protein</fullName>
    </submittedName>
</protein>
<evidence type="ECO:0000313" key="3">
    <source>
        <dbReference type="Proteomes" id="UP001151760"/>
    </source>
</evidence>
<sequence>MKNDSIEELDLREKERVLANSTTKDQEVNVFQTGNNGKKKKKRSKLKKDSVEELDPSEKEENSTKLDPREKEANSTTIQRWDEPSCYVVSGSVVNASVVMKNESVEMLEPLGNQEKKKKKHLKRNICERRIGIVVDHNTLEQEERERFISEDEKVSIFDVFWKGKEKIHQPKNGRSLKLVLKRYIDMCLDSGEPSASVVSVVSGSDVSGFAESGSVVSGYVGGSIVSGSEMFEVDNDCQNIVSLLEIEELEPFDELSVE</sequence>
<evidence type="ECO:0000256" key="1">
    <source>
        <dbReference type="SAM" id="MobiDB-lite"/>
    </source>
</evidence>
<keyword evidence="3" id="KW-1185">Reference proteome</keyword>
<feature type="compositionally biased region" description="Basic and acidic residues" evidence="1">
    <location>
        <begin position="1"/>
        <end position="17"/>
    </location>
</feature>
<name>A0ABQ5F258_9ASTR</name>
<evidence type="ECO:0000313" key="2">
    <source>
        <dbReference type="EMBL" id="GJT57158.1"/>
    </source>
</evidence>
<gene>
    <name evidence="2" type="ORF">Tco_0992212</name>
</gene>
<feature type="compositionally biased region" description="Polar residues" evidence="1">
    <location>
        <begin position="19"/>
        <end position="36"/>
    </location>
</feature>
<dbReference type="Proteomes" id="UP001151760">
    <property type="component" value="Unassembled WGS sequence"/>
</dbReference>
<reference evidence="2" key="2">
    <citation type="submission" date="2022-01" db="EMBL/GenBank/DDBJ databases">
        <authorList>
            <person name="Yamashiro T."/>
            <person name="Shiraishi A."/>
            <person name="Satake H."/>
            <person name="Nakayama K."/>
        </authorList>
    </citation>
    <scope>NUCLEOTIDE SEQUENCE</scope>
</reference>
<feature type="compositionally biased region" description="Basic residues" evidence="1">
    <location>
        <begin position="37"/>
        <end position="46"/>
    </location>
</feature>
<comment type="caution">
    <text evidence="2">The sequence shown here is derived from an EMBL/GenBank/DDBJ whole genome shotgun (WGS) entry which is preliminary data.</text>
</comment>
<feature type="compositionally biased region" description="Basic and acidic residues" evidence="1">
    <location>
        <begin position="47"/>
        <end position="73"/>
    </location>
</feature>
<reference evidence="2" key="1">
    <citation type="journal article" date="2022" name="Int. J. Mol. Sci.">
        <title>Draft Genome of Tanacetum Coccineum: Genomic Comparison of Closely Related Tanacetum-Family Plants.</title>
        <authorList>
            <person name="Yamashiro T."/>
            <person name="Shiraishi A."/>
            <person name="Nakayama K."/>
            <person name="Satake H."/>
        </authorList>
    </citation>
    <scope>NUCLEOTIDE SEQUENCE</scope>
</reference>